<feature type="transmembrane region" description="Helical" evidence="1">
    <location>
        <begin position="124"/>
        <end position="143"/>
    </location>
</feature>
<gene>
    <name evidence="2" type="ORF">MiSe_53640</name>
</gene>
<evidence type="ECO:0000313" key="3">
    <source>
        <dbReference type="Proteomes" id="UP001050975"/>
    </source>
</evidence>
<dbReference type="GO" id="GO:0004497">
    <property type="term" value="F:monooxygenase activity"/>
    <property type="evidence" value="ECO:0007669"/>
    <property type="project" value="UniProtKB-KW"/>
</dbReference>
<feature type="transmembrane region" description="Helical" evidence="1">
    <location>
        <begin position="285"/>
        <end position="305"/>
    </location>
</feature>
<feature type="transmembrane region" description="Helical" evidence="1">
    <location>
        <begin position="9"/>
        <end position="29"/>
    </location>
</feature>
<feature type="transmembrane region" description="Helical" evidence="1">
    <location>
        <begin position="346"/>
        <end position="366"/>
    </location>
</feature>
<feature type="transmembrane region" description="Helical" evidence="1">
    <location>
        <begin position="312"/>
        <end position="334"/>
    </location>
</feature>
<keyword evidence="2" id="KW-0503">Monooxygenase</keyword>
<feature type="transmembrane region" description="Helical" evidence="1">
    <location>
        <begin position="197"/>
        <end position="216"/>
    </location>
</feature>
<dbReference type="GO" id="GO:0010468">
    <property type="term" value="P:regulation of gene expression"/>
    <property type="evidence" value="ECO:0007669"/>
    <property type="project" value="InterPro"/>
</dbReference>
<keyword evidence="1" id="KW-1133">Transmembrane helix</keyword>
<comment type="caution">
    <text evidence="2">The sequence shown here is derived from an EMBL/GenBank/DDBJ whole genome shotgun (WGS) entry which is preliminary data.</text>
</comment>
<accession>A0AAV3WJU4</accession>
<keyword evidence="1" id="KW-0472">Membrane</keyword>
<dbReference type="PANTHER" id="PTHR38457:SF1">
    <property type="entry name" value="REGULATOR ABRB-RELATED"/>
    <property type="match status" value="1"/>
</dbReference>
<feature type="transmembrane region" description="Helical" evidence="1">
    <location>
        <begin position="74"/>
        <end position="91"/>
    </location>
</feature>
<organism evidence="2 3">
    <name type="scientific">Microseira wollei NIES-4236</name>
    <dbReference type="NCBI Taxonomy" id="2530354"/>
    <lineage>
        <taxon>Bacteria</taxon>
        <taxon>Bacillati</taxon>
        <taxon>Cyanobacteriota</taxon>
        <taxon>Cyanophyceae</taxon>
        <taxon>Oscillatoriophycideae</taxon>
        <taxon>Aerosakkonematales</taxon>
        <taxon>Aerosakkonemataceae</taxon>
        <taxon>Microseira</taxon>
    </lineage>
</organism>
<dbReference type="InterPro" id="IPR007820">
    <property type="entry name" value="AbrB_fam"/>
</dbReference>
<keyword evidence="1" id="KW-0812">Transmembrane</keyword>
<dbReference type="Proteomes" id="UP001050975">
    <property type="component" value="Unassembled WGS sequence"/>
</dbReference>
<dbReference type="NCBIfam" id="TIGR03082">
    <property type="entry name" value="Gneg_AbrB_dup"/>
    <property type="match status" value="1"/>
</dbReference>
<dbReference type="Pfam" id="PF05145">
    <property type="entry name" value="AbrB"/>
    <property type="match status" value="1"/>
</dbReference>
<dbReference type="PANTHER" id="PTHR38457">
    <property type="entry name" value="REGULATOR ABRB-RELATED"/>
    <property type="match status" value="1"/>
</dbReference>
<sequence>MNKSLSTKHLIAIVVLELLLAITLGIAITKFGIGGVAWLFGGIASGALVYKAYQIFYRITPKPNKKARQIGQTLVGLSIGFAIASSNLAAITSQLHVLILLTLFSLVTGTFIGYFYSRISKVNLFNAMLATAPGGVGIMSSIAADYGRNVSQVALVQSLRVTTVVLTIPFVARLLAGDSTGASVGISPKLFNIDIQGLPLLVLALAIALLGVRSATLLKIPAAPFFGALIVGIIFNPMLNYLPFIADLDFTPPKLVNLIGQVLLGVAVGEHWGNQPYLSKKAVGYALIPVGLIIGAGLIAAAIAHQLTSWDWLTCILVTAPGGAPEMILVSLALDRNVEIVTAGHLVRLMGLNASLPAWIFLIDYLERRLSGANTSKNAGKRVSR</sequence>
<feature type="transmembrane region" description="Helical" evidence="1">
    <location>
        <begin position="35"/>
        <end position="53"/>
    </location>
</feature>
<dbReference type="RefSeq" id="WP_226586463.1">
    <property type="nucleotide sequence ID" value="NZ_BLAY01000093.1"/>
</dbReference>
<dbReference type="EMBL" id="BLAY01000093">
    <property type="protein sequence ID" value="GET40554.1"/>
    <property type="molecule type" value="Genomic_DNA"/>
</dbReference>
<feature type="transmembrane region" description="Helical" evidence="1">
    <location>
        <begin position="222"/>
        <end position="243"/>
    </location>
</feature>
<evidence type="ECO:0000256" key="1">
    <source>
        <dbReference type="SAM" id="Phobius"/>
    </source>
</evidence>
<reference evidence="2" key="1">
    <citation type="submission" date="2019-10" db="EMBL/GenBank/DDBJ databases">
        <title>Draft genome sequece of Microseira wollei NIES-4236.</title>
        <authorList>
            <person name="Yamaguchi H."/>
            <person name="Suzuki S."/>
            <person name="Kawachi M."/>
        </authorList>
    </citation>
    <scope>NUCLEOTIDE SEQUENCE</scope>
    <source>
        <strain evidence="2">NIES-4236</strain>
    </source>
</reference>
<dbReference type="PIRSF" id="PIRSF038991">
    <property type="entry name" value="Protein_AbrB"/>
    <property type="match status" value="1"/>
</dbReference>
<proteinExistence type="predicted"/>
<evidence type="ECO:0000313" key="2">
    <source>
        <dbReference type="EMBL" id="GET40554.1"/>
    </source>
</evidence>
<dbReference type="AlphaFoldDB" id="A0AAV3WJU4"/>
<dbReference type="InterPro" id="IPR017516">
    <property type="entry name" value="AbrB_dup"/>
</dbReference>
<protein>
    <submittedName>
        <fullName evidence="2">Ammonia monooxygenase</fullName>
    </submittedName>
</protein>
<feature type="transmembrane region" description="Helical" evidence="1">
    <location>
        <begin position="97"/>
        <end position="117"/>
    </location>
</feature>
<dbReference type="GO" id="GO:0016020">
    <property type="term" value="C:membrane"/>
    <property type="evidence" value="ECO:0007669"/>
    <property type="project" value="InterPro"/>
</dbReference>
<name>A0AAV3WJU4_9CYAN</name>
<keyword evidence="3" id="KW-1185">Reference proteome</keyword>
<keyword evidence="2" id="KW-0560">Oxidoreductase</keyword>